<dbReference type="Proteomes" id="UP001165366">
    <property type="component" value="Unassembled WGS sequence"/>
</dbReference>
<dbReference type="SUPFAM" id="SSF51283">
    <property type="entry name" value="dUTPase-like"/>
    <property type="match status" value="1"/>
</dbReference>
<keyword evidence="2" id="KW-1185">Reference proteome</keyword>
<proteinExistence type="predicted"/>
<evidence type="ECO:0008006" key="3">
    <source>
        <dbReference type="Google" id="ProtNLM"/>
    </source>
</evidence>
<gene>
    <name evidence="1" type="ORF">L6773_12225</name>
</gene>
<protein>
    <recommendedName>
        <fullName evidence="3">dCTP deaminase</fullName>
    </recommendedName>
</protein>
<dbReference type="RefSeq" id="WP_237854699.1">
    <property type="nucleotide sequence ID" value="NZ_JAKLWS010000015.1"/>
</dbReference>
<accession>A0ABS9KEP8</accession>
<reference evidence="1" key="2">
    <citation type="submission" date="2024-05" db="EMBL/GenBank/DDBJ databases">
        <title>Rhodohalobacter halophilus gen. nov., sp. nov., a moderately halophilic member of the family Balneolaceae.</title>
        <authorList>
            <person name="Xia J."/>
        </authorList>
    </citation>
    <scope>NUCLEOTIDE SEQUENCE</scope>
    <source>
        <strain evidence="1">WB101</strain>
    </source>
</reference>
<sequence length="153" mass="17172">MNLLSSDEILDLTENIIHEDTQLHKNHLDLTVAEVHRMDGAGSLDFGGSEFTPADSKIIDPEKRNANDSYGWWDLKIDTYKAVFNESFEVPENTIAVITPHSHAEKAGVIINTLYISPEDDLNDLNMHFHVPVAGCKIKENARIATLRFLDLS</sequence>
<evidence type="ECO:0000313" key="2">
    <source>
        <dbReference type="Proteomes" id="UP001165366"/>
    </source>
</evidence>
<reference evidence="1" key="1">
    <citation type="submission" date="2022-01" db="EMBL/GenBank/DDBJ databases">
        <authorList>
            <person name="Wang Y."/>
        </authorList>
    </citation>
    <scope>NUCLEOTIDE SEQUENCE</scope>
    <source>
        <strain evidence="1">WB101</strain>
    </source>
</reference>
<dbReference type="Gene3D" id="2.70.40.10">
    <property type="match status" value="1"/>
</dbReference>
<name>A0ABS9KEP8_9BACT</name>
<comment type="caution">
    <text evidence="1">The sequence shown here is derived from an EMBL/GenBank/DDBJ whole genome shotgun (WGS) entry which is preliminary data.</text>
</comment>
<dbReference type="InterPro" id="IPR036157">
    <property type="entry name" value="dUTPase-like_sf"/>
</dbReference>
<evidence type="ECO:0000313" key="1">
    <source>
        <dbReference type="EMBL" id="MCG2589337.1"/>
    </source>
</evidence>
<organism evidence="1 2">
    <name type="scientific">Rhodohalobacter sulfatireducens</name>
    <dbReference type="NCBI Taxonomy" id="2911366"/>
    <lineage>
        <taxon>Bacteria</taxon>
        <taxon>Pseudomonadati</taxon>
        <taxon>Balneolota</taxon>
        <taxon>Balneolia</taxon>
        <taxon>Balneolales</taxon>
        <taxon>Balneolaceae</taxon>
        <taxon>Rhodohalobacter</taxon>
    </lineage>
</organism>
<dbReference type="EMBL" id="JAKLWS010000015">
    <property type="protein sequence ID" value="MCG2589337.1"/>
    <property type="molecule type" value="Genomic_DNA"/>
</dbReference>